<name>A0ABP9M831_9FLAO</name>
<dbReference type="RefSeq" id="WP_345201935.1">
    <property type="nucleotide sequence ID" value="NZ_BAABHX010000002.1"/>
</dbReference>
<evidence type="ECO:0000313" key="1">
    <source>
        <dbReference type="EMBL" id="GAA5089974.1"/>
    </source>
</evidence>
<sequence length="161" mass="19326">MEAVANYLNKIIAYDWNDFNRINDMLKQLDKWNELFDEFDEILLENKDFMLANFDEIQKEIISYQSKFSLLTIKSKIYGVVNSFFIKKNLIQKTNDFKFKIIAKADSCNCLIRKELKQKPNHDKLSFITKEYDGYYYSDIYECSECQEKWSLEYFDDGTGR</sequence>
<proteinExistence type="predicted"/>
<accession>A0ABP9M831</accession>
<evidence type="ECO:0000313" key="2">
    <source>
        <dbReference type="Proteomes" id="UP001500353"/>
    </source>
</evidence>
<organism evidence="1 2">
    <name type="scientific">Chryseobacterium ginsengisoli</name>
    <dbReference type="NCBI Taxonomy" id="363853"/>
    <lineage>
        <taxon>Bacteria</taxon>
        <taxon>Pseudomonadati</taxon>
        <taxon>Bacteroidota</taxon>
        <taxon>Flavobacteriia</taxon>
        <taxon>Flavobacteriales</taxon>
        <taxon>Weeksellaceae</taxon>
        <taxon>Chryseobacterium group</taxon>
        <taxon>Chryseobacterium</taxon>
    </lineage>
</organism>
<gene>
    <name evidence="1" type="ORF">GCM10023210_15460</name>
</gene>
<keyword evidence="2" id="KW-1185">Reference proteome</keyword>
<dbReference type="EMBL" id="BAABHX010000002">
    <property type="protein sequence ID" value="GAA5089974.1"/>
    <property type="molecule type" value="Genomic_DNA"/>
</dbReference>
<comment type="caution">
    <text evidence="1">The sequence shown here is derived from an EMBL/GenBank/DDBJ whole genome shotgun (WGS) entry which is preliminary data.</text>
</comment>
<reference evidence="2" key="1">
    <citation type="journal article" date="2019" name="Int. J. Syst. Evol. Microbiol.">
        <title>The Global Catalogue of Microorganisms (GCM) 10K type strain sequencing project: providing services to taxonomists for standard genome sequencing and annotation.</title>
        <authorList>
            <consortium name="The Broad Institute Genomics Platform"/>
            <consortium name="The Broad Institute Genome Sequencing Center for Infectious Disease"/>
            <person name="Wu L."/>
            <person name="Ma J."/>
        </authorList>
    </citation>
    <scope>NUCLEOTIDE SEQUENCE [LARGE SCALE GENOMIC DNA]</scope>
    <source>
        <strain evidence="2">JCM 18019</strain>
    </source>
</reference>
<dbReference type="Proteomes" id="UP001500353">
    <property type="component" value="Unassembled WGS sequence"/>
</dbReference>
<protein>
    <submittedName>
        <fullName evidence="1">Uncharacterized protein</fullName>
    </submittedName>
</protein>